<dbReference type="EMBL" id="JAFBCL010000001">
    <property type="protein sequence ID" value="MBM7814039.1"/>
    <property type="molecule type" value="Genomic_DNA"/>
</dbReference>
<evidence type="ECO:0000256" key="1">
    <source>
        <dbReference type="SAM" id="MobiDB-lite"/>
    </source>
</evidence>
<dbReference type="Pfam" id="PF13560">
    <property type="entry name" value="HTH_31"/>
    <property type="match status" value="1"/>
</dbReference>
<dbReference type="PROSITE" id="PS50943">
    <property type="entry name" value="HTH_CROC1"/>
    <property type="match status" value="1"/>
</dbReference>
<evidence type="ECO:0000313" key="4">
    <source>
        <dbReference type="Proteomes" id="UP001195724"/>
    </source>
</evidence>
<gene>
    <name evidence="3" type="ORF">JOE68_004904</name>
</gene>
<feature type="domain" description="HTH cro/C1-type" evidence="2">
    <location>
        <begin position="21"/>
        <end position="57"/>
    </location>
</feature>
<proteinExistence type="predicted"/>
<name>A0ABS2SDJ4_9PSEU</name>
<reference evidence="3 4" key="1">
    <citation type="submission" date="2021-01" db="EMBL/GenBank/DDBJ databases">
        <title>Sequencing the genomes of 1000 actinobacteria strains.</title>
        <authorList>
            <person name="Klenk H.-P."/>
        </authorList>
    </citation>
    <scope>NUCLEOTIDE SEQUENCE [LARGE SCALE GENOMIC DNA]</scope>
    <source>
        <strain evidence="3 4">DSM 44581</strain>
    </source>
</reference>
<dbReference type="SMART" id="SM00530">
    <property type="entry name" value="HTH_XRE"/>
    <property type="match status" value="1"/>
</dbReference>
<dbReference type="CDD" id="cd00093">
    <property type="entry name" value="HTH_XRE"/>
    <property type="match status" value="1"/>
</dbReference>
<dbReference type="Proteomes" id="UP001195724">
    <property type="component" value="Unassembled WGS sequence"/>
</dbReference>
<dbReference type="Gene3D" id="1.10.260.40">
    <property type="entry name" value="lambda repressor-like DNA-binding domains"/>
    <property type="match status" value="1"/>
</dbReference>
<feature type="region of interest" description="Disordered" evidence="1">
    <location>
        <begin position="85"/>
        <end position="125"/>
    </location>
</feature>
<dbReference type="RefSeq" id="WP_204844602.1">
    <property type="nucleotide sequence ID" value="NZ_JAFBCL010000001.1"/>
</dbReference>
<keyword evidence="4" id="KW-1185">Reference proteome</keyword>
<dbReference type="SUPFAM" id="SSF47413">
    <property type="entry name" value="lambda repressor-like DNA-binding domains"/>
    <property type="match status" value="1"/>
</dbReference>
<dbReference type="InterPro" id="IPR001387">
    <property type="entry name" value="Cro/C1-type_HTH"/>
</dbReference>
<organism evidence="3 4">
    <name type="scientific">Saccharothrix algeriensis</name>
    <dbReference type="NCBI Taxonomy" id="173560"/>
    <lineage>
        <taxon>Bacteria</taxon>
        <taxon>Bacillati</taxon>
        <taxon>Actinomycetota</taxon>
        <taxon>Actinomycetes</taxon>
        <taxon>Pseudonocardiales</taxon>
        <taxon>Pseudonocardiaceae</taxon>
        <taxon>Saccharothrix</taxon>
    </lineage>
</organism>
<feature type="compositionally biased region" description="Gly residues" evidence="1">
    <location>
        <begin position="96"/>
        <end position="122"/>
    </location>
</feature>
<sequence length="364" mass="38648">MSDADRPTAGTDAVPALANELRALRRRAGLTQRDIAGRVNYSHVTVVKAEAGRRPPTWEVVEAIVRTCSPGSPDLATWKEMWRAARGSAGRSATPGGSGPGGSGPGGSGPGGSGPGGSGLGGSATEYVAAPPVAAPPAHRPDPAAIRTLGGYVAALASLRTGSYRDVTARARSVFATTEEPTPSVARSTVADLFKPDRVWLDWDVVHAYLVGCGVHRSHLEHWRRLLGEVQGWHRVARPRREVSSAPPPAVDLAGVGSPGAFVEALRELTRRTGMSMADVIDRARWHPGAHIYARSAMAARFTVGVSRGVLPERTLVKAYLRGCYCPSLRHRAWCVPDCSADEIAPWLRLYDGMRTSPGRPGAR</sequence>
<dbReference type="InterPro" id="IPR010982">
    <property type="entry name" value="Lambda_DNA-bd_dom_sf"/>
</dbReference>
<dbReference type="GO" id="GO:0003677">
    <property type="term" value="F:DNA binding"/>
    <property type="evidence" value="ECO:0007669"/>
    <property type="project" value="UniProtKB-KW"/>
</dbReference>
<evidence type="ECO:0000259" key="2">
    <source>
        <dbReference type="PROSITE" id="PS50943"/>
    </source>
</evidence>
<comment type="caution">
    <text evidence="3">The sequence shown here is derived from an EMBL/GenBank/DDBJ whole genome shotgun (WGS) entry which is preliminary data.</text>
</comment>
<protein>
    <submittedName>
        <fullName evidence="3">DNA-binding XRE family transcriptional regulator</fullName>
    </submittedName>
</protein>
<accession>A0ABS2SDJ4</accession>
<keyword evidence="3" id="KW-0238">DNA-binding</keyword>
<evidence type="ECO:0000313" key="3">
    <source>
        <dbReference type="EMBL" id="MBM7814039.1"/>
    </source>
</evidence>
<feature type="compositionally biased region" description="Low complexity" evidence="1">
    <location>
        <begin position="85"/>
        <end position="95"/>
    </location>
</feature>